<dbReference type="EMBL" id="FWFP01000007">
    <property type="protein sequence ID" value="SLN54956.1"/>
    <property type="molecule type" value="Genomic_DNA"/>
</dbReference>
<name>A0A1X6ZL03_9RHOB</name>
<gene>
    <name evidence="1" type="ORF">RUM8411_02665</name>
</gene>
<proteinExistence type="predicted"/>
<dbReference type="AlphaFoldDB" id="A0A1X6ZL03"/>
<dbReference type="RefSeq" id="WP_085823178.1">
    <property type="nucleotide sequence ID" value="NZ_FWFP01000007.1"/>
</dbReference>
<organism evidence="1 2">
    <name type="scientific">Ruegeria meonggei</name>
    <dbReference type="NCBI Taxonomy" id="1446476"/>
    <lineage>
        <taxon>Bacteria</taxon>
        <taxon>Pseudomonadati</taxon>
        <taxon>Pseudomonadota</taxon>
        <taxon>Alphaproteobacteria</taxon>
        <taxon>Rhodobacterales</taxon>
        <taxon>Roseobacteraceae</taxon>
        <taxon>Ruegeria</taxon>
    </lineage>
</organism>
<dbReference type="OrthoDB" id="943699at2"/>
<reference evidence="2" key="1">
    <citation type="submission" date="2017-03" db="EMBL/GenBank/DDBJ databases">
        <authorList>
            <person name="Rodrigo-Torres L."/>
            <person name="Arahal R.D."/>
            <person name="Lucena T."/>
        </authorList>
    </citation>
    <scope>NUCLEOTIDE SEQUENCE [LARGE SCALE GENOMIC DNA]</scope>
    <source>
        <strain evidence="2">CECT 8411</strain>
    </source>
</reference>
<evidence type="ECO:0000313" key="1">
    <source>
        <dbReference type="EMBL" id="SLN54956.1"/>
    </source>
</evidence>
<keyword evidence="2" id="KW-1185">Reference proteome</keyword>
<protein>
    <submittedName>
        <fullName evidence="1">Uncharacterized protein</fullName>
    </submittedName>
</protein>
<sequence length="350" mass="39110">MTAEDIRTYAPYLDYALNPLRPEIADARALSLAHRRLGEVQLGHWVPPPLGVEIPLGTSDPGFDLSVGFATGFGNRKFFDRCPMARAATEPCLPNVLSEFDNIWLEHDLIDPQSSRASIYFSPRLLEGAIAKAADRLTPHQITSICTAATVLSPHMSEGSRKRLTEMLSAYSDPQTYVLCGVMTGRKDVRVRLVLRFETIQAAASYFRAFGFESQSKGLVWLENTFGSMVDRVLVGYEIGNENILGVELYAPDGNLQQGNADDLLLETLEQQGLCHPEKRKAIRSFPGRTAISTGQENWAYLEKRDGLRQGVIQVPICDRQFHHVKVTLLDGEPVQAKAYASALFRWWFH</sequence>
<dbReference type="Proteomes" id="UP000193778">
    <property type="component" value="Unassembled WGS sequence"/>
</dbReference>
<accession>A0A1X6ZL03</accession>
<evidence type="ECO:0000313" key="2">
    <source>
        <dbReference type="Proteomes" id="UP000193778"/>
    </source>
</evidence>